<keyword evidence="2" id="KW-1003">Cell membrane</keyword>
<sequence length="287" mass="34088">MFIIKLLGRLPLRILYLKAAFLSFLLYYVFRYRRKVVFDNLRRSFPDEDEATIKGYTREFYNRFTQYAVETLKIMNMSHDEIIAHNELEVDPRLDEFIAQGKAILLLTSHIFNWELTLHGICVQTSIPFSVVYQRLSSKTFDKYMLDSRTSTGATMIEKAQIIRDIARNRNNQRYVTLLADQSPRKASQKYWTNFLNQETAFFTGPDIIAKMGDYPAFFLNVLRVEKGKYRIRLEYLMEPPYEKDSQELLERYVRALDKAIQQDPPGYLWSHKRWKLKREEGEQQGS</sequence>
<dbReference type="RefSeq" id="WP_225697533.1">
    <property type="nucleotide sequence ID" value="NZ_JAIXNE010000001.1"/>
</dbReference>
<evidence type="ECO:0000313" key="8">
    <source>
        <dbReference type="EMBL" id="MCA6074441.1"/>
    </source>
</evidence>
<comment type="caution">
    <text evidence="8">The sequence shown here is derived from an EMBL/GenBank/DDBJ whole genome shotgun (WGS) entry which is preliminary data.</text>
</comment>
<keyword evidence="9" id="KW-1185">Reference proteome</keyword>
<protein>
    <submittedName>
        <fullName evidence="8">Lysophospholipid acyltransferase family protein</fullName>
    </submittedName>
</protein>
<keyword evidence="3" id="KW-0997">Cell inner membrane</keyword>
<dbReference type="AlphaFoldDB" id="A0A9X1HMX1"/>
<dbReference type="Pfam" id="PF03279">
    <property type="entry name" value="Lip_A_acyltrans"/>
    <property type="match status" value="1"/>
</dbReference>
<dbReference type="CDD" id="cd07984">
    <property type="entry name" value="LPLAT_LABLAT-like"/>
    <property type="match status" value="1"/>
</dbReference>
<evidence type="ECO:0000256" key="6">
    <source>
        <dbReference type="ARBA" id="ARBA00023315"/>
    </source>
</evidence>
<keyword evidence="7" id="KW-0812">Transmembrane</keyword>
<dbReference type="Proteomes" id="UP001139409">
    <property type="component" value="Unassembled WGS sequence"/>
</dbReference>
<dbReference type="GO" id="GO:0016746">
    <property type="term" value="F:acyltransferase activity"/>
    <property type="evidence" value="ECO:0007669"/>
    <property type="project" value="UniProtKB-KW"/>
</dbReference>
<keyword evidence="5 7" id="KW-0472">Membrane</keyword>
<name>A0A9X1HMX1_9BACT</name>
<evidence type="ECO:0000256" key="2">
    <source>
        <dbReference type="ARBA" id="ARBA00022475"/>
    </source>
</evidence>
<dbReference type="GO" id="GO:0005886">
    <property type="term" value="C:plasma membrane"/>
    <property type="evidence" value="ECO:0007669"/>
    <property type="project" value="UniProtKB-SubCell"/>
</dbReference>
<evidence type="ECO:0000256" key="4">
    <source>
        <dbReference type="ARBA" id="ARBA00022679"/>
    </source>
</evidence>
<proteinExistence type="predicted"/>
<feature type="transmembrane region" description="Helical" evidence="7">
    <location>
        <begin position="12"/>
        <end position="30"/>
    </location>
</feature>
<evidence type="ECO:0000256" key="5">
    <source>
        <dbReference type="ARBA" id="ARBA00023136"/>
    </source>
</evidence>
<keyword evidence="7" id="KW-1133">Transmembrane helix</keyword>
<keyword evidence="6 8" id="KW-0012">Acyltransferase</keyword>
<dbReference type="PANTHER" id="PTHR30606:SF10">
    <property type="entry name" value="PHOSPHATIDYLINOSITOL MANNOSIDE ACYLTRANSFERASE"/>
    <property type="match status" value="1"/>
</dbReference>
<dbReference type="EMBL" id="JAIXNE010000001">
    <property type="protein sequence ID" value="MCA6074441.1"/>
    <property type="molecule type" value="Genomic_DNA"/>
</dbReference>
<dbReference type="PANTHER" id="PTHR30606">
    <property type="entry name" value="LIPID A BIOSYNTHESIS LAUROYL ACYLTRANSFERASE"/>
    <property type="match status" value="1"/>
</dbReference>
<accession>A0A9X1HMX1</accession>
<gene>
    <name evidence="8" type="ORF">LDX50_06150</name>
</gene>
<organism evidence="8 9">
    <name type="scientific">Fulvivirga sedimenti</name>
    <dbReference type="NCBI Taxonomy" id="2879465"/>
    <lineage>
        <taxon>Bacteria</taxon>
        <taxon>Pseudomonadati</taxon>
        <taxon>Bacteroidota</taxon>
        <taxon>Cytophagia</taxon>
        <taxon>Cytophagales</taxon>
        <taxon>Fulvivirgaceae</taxon>
        <taxon>Fulvivirga</taxon>
    </lineage>
</organism>
<evidence type="ECO:0000313" key="9">
    <source>
        <dbReference type="Proteomes" id="UP001139409"/>
    </source>
</evidence>
<evidence type="ECO:0000256" key="1">
    <source>
        <dbReference type="ARBA" id="ARBA00004533"/>
    </source>
</evidence>
<dbReference type="InterPro" id="IPR004960">
    <property type="entry name" value="LipA_acyltrans"/>
</dbReference>
<keyword evidence="4" id="KW-0808">Transferase</keyword>
<evidence type="ECO:0000256" key="3">
    <source>
        <dbReference type="ARBA" id="ARBA00022519"/>
    </source>
</evidence>
<comment type="subcellular location">
    <subcellularLocation>
        <location evidence="1">Cell inner membrane</location>
    </subcellularLocation>
</comment>
<evidence type="ECO:0000256" key="7">
    <source>
        <dbReference type="SAM" id="Phobius"/>
    </source>
</evidence>
<dbReference type="GO" id="GO:0009247">
    <property type="term" value="P:glycolipid biosynthetic process"/>
    <property type="evidence" value="ECO:0007669"/>
    <property type="project" value="UniProtKB-ARBA"/>
</dbReference>
<reference evidence="8" key="1">
    <citation type="submission" date="2021-09" db="EMBL/GenBank/DDBJ databases">
        <title>Fulvivirga sp. isolated from coastal sediment.</title>
        <authorList>
            <person name="Yu H."/>
        </authorList>
    </citation>
    <scope>NUCLEOTIDE SEQUENCE</scope>
    <source>
        <strain evidence="8">1062</strain>
    </source>
</reference>